<dbReference type="AlphaFoldDB" id="A0A8J6JPC7"/>
<evidence type="ECO:0000313" key="1">
    <source>
        <dbReference type="EMBL" id="KAG9469398.1"/>
    </source>
</evidence>
<keyword evidence="2" id="KW-1185">Reference proteome</keyword>
<sequence length="122" mass="13575">MEEKSVKTAKDAENVDVLRAGYASLLLGHAAANRNKLRRSVVSVARTTPIQWSYPAAEKDFCIPATTLGYKRFYEQSMNGTCNISSVHQVQHRRHISYFLCSIKHHSGGDLQSGEVTSSFES</sequence>
<proteinExistence type="predicted"/>
<dbReference type="Proteomes" id="UP000770717">
    <property type="component" value="Unassembled WGS sequence"/>
</dbReference>
<evidence type="ECO:0000313" key="2">
    <source>
        <dbReference type="Proteomes" id="UP000770717"/>
    </source>
</evidence>
<protein>
    <submittedName>
        <fullName evidence="1">Uncharacterized protein</fullName>
    </submittedName>
</protein>
<reference evidence="1" key="1">
    <citation type="thesis" date="2020" institute="ProQuest LLC" country="789 East Eisenhower Parkway, Ann Arbor, MI, USA">
        <title>Comparative Genomics and Chromosome Evolution.</title>
        <authorList>
            <person name="Mudd A.B."/>
        </authorList>
    </citation>
    <scope>NUCLEOTIDE SEQUENCE</scope>
    <source>
        <strain evidence="1">HN-11 Male</strain>
        <tissue evidence="1">Kidney and liver</tissue>
    </source>
</reference>
<accession>A0A8J6JPC7</accession>
<organism evidence="1 2">
    <name type="scientific">Eleutherodactylus coqui</name>
    <name type="common">Puerto Rican coqui</name>
    <dbReference type="NCBI Taxonomy" id="57060"/>
    <lineage>
        <taxon>Eukaryota</taxon>
        <taxon>Metazoa</taxon>
        <taxon>Chordata</taxon>
        <taxon>Craniata</taxon>
        <taxon>Vertebrata</taxon>
        <taxon>Euteleostomi</taxon>
        <taxon>Amphibia</taxon>
        <taxon>Batrachia</taxon>
        <taxon>Anura</taxon>
        <taxon>Neobatrachia</taxon>
        <taxon>Hyloidea</taxon>
        <taxon>Eleutherodactylidae</taxon>
        <taxon>Eleutherodactylinae</taxon>
        <taxon>Eleutherodactylus</taxon>
        <taxon>Eleutherodactylus</taxon>
    </lineage>
</organism>
<dbReference type="EMBL" id="WNTK01000534">
    <property type="protein sequence ID" value="KAG9469398.1"/>
    <property type="molecule type" value="Genomic_DNA"/>
</dbReference>
<name>A0A8J6JPC7_ELECQ</name>
<comment type="caution">
    <text evidence="1">The sequence shown here is derived from an EMBL/GenBank/DDBJ whole genome shotgun (WGS) entry which is preliminary data.</text>
</comment>
<gene>
    <name evidence="1" type="ORF">GDO78_020606</name>
</gene>